<feature type="region of interest" description="Disordered" evidence="1">
    <location>
        <begin position="1"/>
        <end position="26"/>
    </location>
</feature>
<dbReference type="InterPro" id="IPR057693">
    <property type="entry name" value="DUF7933"/>
</dbReference>
<evidence type="ECO:0000259" key="2">
    <source>
        <dbReference type="Pfam" id="PF25564"/>
    </source>
</evidence>
<organism evidence="3 4">
    <name type="scientific">Dokdonella fugitiva</name>
    <dbReference type="NCBI Taxonomy" id="328517"/>
    <lineage>
        <taxon>Bacteria</taxon>
        <taxon>Pseudomonadati</taxon>
        <taxon>Pseudomonadota</taxon>
        <taxon>Gammaproteobacteria</taxon>
        <taxon>Lysobacterales</taxon>
        <taxon>Rhodanobacteraceae</taxon>
        <taxon>Dokdonella</taxon>
    </lineage>
</organism>
<dbReference type="AlphaFoldDB" id="A0A839F1Z3"/>
<dbReference type="RefSeq" id="WP_182530218.1">
    <property type="nucleotide sequence ID" value="NZ_JACGXL010000002.1"/>
</dbReference>
<sequence length="1094" mass="109170">MKMSTAARRAQNPRFPHPPRAAGGCDHAARRGAALSAFVAVLFGAAFAASSAFGASADVRGGVQFHADEASFEAAVGVPPNLTTETFDGGSPVGPFPTLCGEPMGSTSNDVCFAPGQLASGFAITSTSGNGIIEFPPAFLGPNQATRAVGATTFVDSTIVTLDPAADAVAANVYGGLSGGTAIDVEVFDTGGASLGMTTVTPVGTRDNAVFFGVTSAAPIGKVVFRAQNDGGELIDDLRFRATGVLAPPGLALAFVPAAVPAGSPSTLTITLGNQSQPGVATLTADLDDVLPAGLVVAGPASSTCTGATPTASGTHVILPAGAQIPAAAACSVSVAVSGTTPGNYTNTLAPGALQTDLGANAGGVGATLLVTSAAGGAFPPAEDFDGSVPPALPSGWISSAAGAGADWRTVSDVADSAPISAHAPERATVADFTLQTPVFTPVARQHVAFRHRYNLERRFDGAVLEISIDGAPYVDIVDAGGRFVTGGYGATLNDGSNNPIGGRAAWTGDSHGWMSTVATLPAAAAGHATRLRFRTADDASFSADGDNGWWIDTVALGVDAVPPSASVAPASLAFQVDAGASANGSVVLSNAAGSAPLAFSIETRSAAHATLVPYARAKAGAGKAITPRMPATIGSRALARAPIAASPWTPAGSFTLQLDDGSAETALGAGSASGEQAAVYLNRYVASDAMTIHSIAVYWPSGDGDLGGLQANLVAYFDADADGDPRNAVRLGVDALVPIAITGNFETYAVDFEVPAAGDVYLGFVDQWALAGNFMPRLFPAALDESGSQGRSYISSASTPPVDLSNLGNNDITGTVGEVEQGSLDGNFMIRAVATGGGSGAMCSGPVVPWLSASAAATSIDGGASTTIQVIADSAVGALGEGEYHAQICLVTNDPQQAVLAIPVDLVVGHPPAAACSGGADTVFCDGFESSANPNLVGGTIGAAVADSADGSAFDFATADYHGYDAGITGDDVNLYDLVGGPDGDGMYVYWYGDVVPPAFQTAVGGVVDGDGDFAVLQAGDTIGPGSPVSGASRRLGNWVGGTDGYLGVAFYDEASGQLNYGYLHLVTTAPGGFPAQVLDWAYDRSGAAITIP</sequence>
<gene>
    <name evidence="3" type="ORF">FHW12_001334</name>
</gene>
<proteinExistence type="predicted"/>
<evidence type="ECO:0000313" key="3">
    <source>
        <dbReference type="EMBL" id="MBA8887120.1"/>
    </source>
</evidence>
<comment type="caution">
    <text evidence="3">The sequence shown here is derived from an EMBL/GenBank/DDBJ whole genome shotgun (WGS) entry which is preliminary data.</text>
</comment>
<keyword evidence="4" id="KW-1185">Reference proteome</keyword>
<dbReference type="EMBL" id="JACGXL010000002">
    <property type="protein sequence ID" value="MBA8887120.1"/>
    <property type="molecule type" value="Genomic_DNA"/>
</dbReference>
<dbReference type="Proteomes" id="UP000550401">
    <property type="component" value="Unassembled WGS sequence"/>
</dbReference>
<dbReference type="Pfam" id="PF25564">
    <property type="entry name" value="DUF7933"/>
    <property type="match status" value="1"/>
</dbReference>
<feature type="domain" description="DUF7933" evidence="2">
    <location>
        <begin position="249"/>
        <end position="371"/>
    </location>
</feature>
<evidence type="ECO:0000313" key="4">
    <source>
        <dbReference type="Proteomes" id="UP000550401"/>
    </source>
</evidence>
<reference evidence="3 4" key="1">
    <citation type="submission" date="2020-07" db="EMBL/GenBank/DDBJ databases">
        <title>Genomic Encyclopedia of Type Strains, Phase IV (KMG-V): Genome sequencing to study the core and pangenomes of soil and plant-associated prokaryotes.</title>
        <authorList>
            <person name="Whitman W."/>
        </authorList>
    </citation>
    <scope>NUCLEOTIDE SEQUENCE [LARGE SCALE GENOMIC DNA]</scope>
    <source>
        <strain evidence="3 4">RH2WT43</strain>
    </source>
</reference>
<evidence type="ECO:0000256" key="1">
    <source>
        <dbReference type="SAM" id="MobiDB-lite"/>
    </source>
</evidence>
<name>A0A839F1Z3_9GAMM</name>
<accession>A0A839F1Z3</accession>
<protein>
    <recommendedName>
        <fullName evidence="2">DUF7933 domain-containing protein</fullName>
    </recommendedName>
</protein>